<dbReference type="Gene3D" id="3.40.50.10990">
    <property type="entry name" value="GTP cyclohydrolase II"/>
    <property type="match status" value="1"/>
</dbReference>
<dbReference type="GO" id="GO:0003935">
    <property type="term" value="F:GTP cyclohydrolase II activity"/>
    <property type="evidence" value="ECO:0007669"/>
    <property type="project" value="TreeGrafter"/>
</dbReference>
<evidence type="ECO:0000256" key="9">
    <source>
        <dbReference type="ARBA" id="ARBA00022619"/>
    </source>
</evidence>
<dbReference type="OrthoDB" id="9793111at2"/>
<evidence type="ECO:0000313" key="16">
    <source>
        <dbReference type="EMBL" id="TDQ78978.1"/>
    </source>
</evidence>
<feature type="site" description="Essential for catalytic activity" evidence="14">
    <location>
        <position position="174"/>
    </location>
</feature>
<dbReference type="InterPro" id="IPR032677">
    <property type="entry name" value="GTP_cyclohydro_II"/>
</dbReference>
<evidence type="ECO:0000256" key="6">
    <source>
        <dbReference type="ARBA" id="ARBA00008976"/>
    </source>
</evidence>
<protein>
    <recommendedName>
        <fullName evidence="8 14">3,4-dihydroxy-2-butanone 4-phosphate synthase</fullName>
        <shortName evidence="14">DHBP synthase</shortName>
        <ecNumber evidence="7 14">4.1.99.12</ecNumber>
    </recommendedName>
</protein>
<keyword evidence="12 14" id="KW-0464">Manganese</keyword>
<comment type="pathway">
    <text evidence="4 14">Cofactor biosynthesis; riboflavin biosynthesis; 2-hydroxy-3-oxobutyl phosphate from D-ribulose 5-phosphate: step 1/1.</text>
</comment>
<dbReference type="SUPFAM" id="SSF142695">
    <property type="entry name" value="RibA-like"/>
    <property type="match status" value="1"/>
</dbReference>
<dbReference type="GO" id="GO:0030145">
    <property type="term" value="F:manganese ion binding"/>
    <property type="evidence" value="ECO:0007669"/>
    <property type="project" value="UniProtKB-UniRule"/>
</dbReference>
<organism evidence="16 17">
    <name type="scientific">Dongia mobilis</name>
    <dbReference type="NCBI Taxonomy" id="578943"/>
    <lineage>
        <taxon>Bacteria</taxon>
        <taxon>Pseudomonadati</taxon>
        <taxon>Pseudomonadota</taxon>
        <taxon>Alphaproteobacteria</taxon>
        <taxon>Rhodospirillales</taxon>
        <taxon>Dongiaceae</taxon>
        <taxon>Dongia</taxon>
    </lineage>
</organism>
<feature type="binding site" evidence="14">
    <location>
        <begin position="150"/>
        <end position="154"/>
    </location>
    <ligand>
        <name>D-ribulose 5-phosphate</name>
        <dbReference type="ChEBI" id="CHEBI:58121"/>
    </ligand>
</feature>
<dbReference type="PIRSF" id="PIRSF001259">
    <property type="entry name" value="RibA"/>
    <property type="match status" value="1"/>
</dbReference>
<feature type="binding site" evidence="14">
    <location>
        <position position="153"/>
    </location>
    <ligand>
        <name>Mg(2+)</name>
        <dbReference type="ChEBI" id="CHEBI:18420"/>
        <label>2</label>
    </ligand>
</feature>
<comment type="function">
    <text evidence="3 14">Catalyzes the conversion of D-ribulose 5-phosphate to formate and 3,4-dihydroxy-2-butanone 4-phosphate.</text>
</comment>
<gene>
    <name evidence="14" type="primary">ribB</name>
    <name evidence="16" type="ORF">A8950_3441</name>
</gene>
<dbReference type="PANTHER" id="PTHR21327:SF18">
    <property type="entry name" value="3,4-DIHYDROXY-2-BUTANONE 4-PHOSPHATE SYNTHASE"/>
    <property type="match status" value="1"/>
</dbReference>
<dbReference type="InterPro" id="IPR017945">
    <property type="entry name" value="DHBP_synth_RibB-like_a/b_dom"/>
</dbReference>
<dbReference type="HAMAP" id="MF_00180">
    <property type="entry name" value="RibB"/>
    <property type="match status" value="1"/>
</dbReference>
<dbReference type="UniPathway" id="UPA00275">
    <property type="reaction ID" value="UER00399"/>
</dbReference>
<keyword evidence="11 14" id="KW-0460">Magnesium</keyword>
<feature type="binding site" evidence="14">
    <location>
        <position position="38"/>
    </location>
    <ligand>
        <name>Mg(2+)</name>
        <dbReference type="ChEBI" id="CHEBI:18420"/>
        <label>2</label>
    </ligand>
</feature>
<dbReference type="GO" id="GO:0009231">
    <property type="term" value="P:riboflavin biosynthetic process"/>
    <property type="evidence" value="ECO:0007669"/>
    <property type="project" value="UniProtKB-UniRule"/>
</dbReference>
<name>A0A4R6WK11_9PROT</name>
<comment type="catalytic activity">
    <reaction evidence="1 14">
        <text>D-ribulose 5-phosphate = (2S)-2-hydroxy-3-oxobutyl phosphate + formate + H(+)</text>
        <dbReference type="Rhea" id="RHEA:18457"/>
        <dbReference type="ChEBI" id="CHEBI:15378"/>
        <dbReference type="ChEBI" id="CHEBI:15740"/>
        <dbReference type="ChEBI" id="CHEBI:58121"/>
        <dbReference type="ChEBI" id="CHEBI:58830"/>
        <dbReference type="EC" id="4.1.99.12"/>
    </reaction>
</comment>
<evidence type="ECO:0000256" key="8">
    <source>
        <dbReference type="ARBA" id="ARBA00018836"/>
    </source>
</evidence>
<evidence type="ECO:0000256" key="7">
    <source>
        <dbReference type="ARBA" id="ARBA00012153"/>
    </source>
</evidence>
<dbReference type="EC" id="4.1.99.12" evidence="7 14"/>
<evidence type="ECO:0000256" key="12">
    <source>
        <dbReference type="ARBA" id="ARBA00023211"/>
    </source>
</evidence>
<evidence type="ECO:0000256" key="3">
    <source>
        <dbReference type="ARBA" id="ARBA00002284"/>
    </source>
</evidence>
<comment type="subunit">
    <text evidence="14">Homodimer.</text>
</comment>
<dbReference type="RefSeq" id="WP_133614875.1">
    <property type="nucleotide sequence ID" value="NZ_SNYW01000012.1"/>
</dbReference>
<evidence type="ECO:0000256" key="11">
    <source>
        <dbReference type="ARBA" id="ARBA00022842"/>
    </source>
</evidence>
<dbReference type="NCBIfam" id="TIGR00506">
    <property type="entry name" value="ribB"/>
    <property type="match status" value="1"/>
</dbReference>
<proteinExistence type="inferred from homology"/>
<reference evidence="16 17" key="1">
    <citation type="submission" date="2019-03" db="EMBL/GenBank/DDBJ databases">
        <title>Genomic Encyclopedia of Type Strains, Phase III (KMG-III): the genomes of soil and plant-associated and newly described type strains.</title>
        <authorList>
            <person name="Whitman W."/>
        </authorList>
    </citation>
    <scope>NUCLEOTIDE SEQUENCE [LARGE SCALE GENOMIC DNA]</scope>
    <source>
        <strain evidence="16 17">CGMCC 1.7660</strain>
    </source>
</reference>
<feature type="binding site" evidence="14">
    <location>
        <position position="42"/>
    </location>
    <ligand>
        <name>D-ribulose 5-phosphate</name>
        <dbReference type="ChEBI" id="CHEBI:58121"/>
    </ligand>
</feature>
<evidence type="ECO:0000256" key="13">
    <source>
        <dbReference type="ARBA" id="ARBA00023239"/>
    </source>
</evidence>
<dbReference type="SUPFAM" id="SSF55821">
    <property type="entry name" value="YrdC/RibB"/>
    <property type="match status" value="1"/>
</dbReference>
<keyword evidence="17" id="KW-1185">Reference proteome</keyword>
<dbReference type="Pfam" id="PF00926">
    <property type="entry name" value="DHBP_synthase"/>
    <property type="match status" value="1"/>
</dbReference>
<keyword evidence="10 14" id="KW-0479">Metal-binding</keyword>
<evidence type="ECO:0000256" key="2">
    <source>
        <dbReference type="ARBA" id="ARBA00001936"/>
    </source>
</evidence>
<feature type="domain" description="GTP cyclohydrolase II" evidence="15">
    <location>
        <begin position="220"/>
        <end position="362"/>
    </location>
</feature>
<dbReference type="FunFam" id="3.90.870.10:FF:000001">
    <property type="entry name" value="Riboflavin biosynthesis protein RibBA"/>
    <property type="match status" value="1"/>
</dbReference>
<comment type="caution">
    <text evidence="16">The sequence shown here is derived from an EMBL/GenBank/DDBJ whole genome shotgun (WGS) entry which is preliminary data.</text>
</comment>
<comment type="similarity">
    <text evidence="14">Belongs to the DHBP synthase family.</text>
</comment>
<dbReference type="PANTHER" id="PTHR21327">
    <property type="entry name" value="GTP CYCLOHYDROLASE II-RELATED"/>
    <property type="match status" value="1"/>
</dbReference>
<dbReference type="GO" id="GO:0005829">
    <property type="term" value="C:cytosol"/>
    <property type="evidence" value="ECO:0007669"/>
    <property type="project" value="TreeGrafter"/>
</dbReference>
<comment type="similarity">
    <text evidence="5">In the N-terminal section; belongs to the DHBP synthase family.</text>
</comment>
<sequence>MTSQTTSQTTSQLDRIEDAIAAIAAGQAVIVVDDEDRENEGDLIMAASKATPEQVAFFIRHTSGILCTPITRADARRLHLTPMVADNVAPHATAFTVSIDYTKDLTTGISAQERCACIRALANPNVGAEDFVRPGHIFPLIAREGGVLIRSGHTEAAVDMARLAGLPPVGLISELVNDDGTVKRLPEILAFAAEHKLLVVSIDDLIAYRQQRESLITRASEGEVQTAIGPARAIVYSTAFDTAHHIATVFGDIGDGGNIMIRLQQEDAVTDVFNPGESAVHRAMERIKAEGRGIIIYLREGAVGVQPSSRPAAGSEASRLEQWREIGLGAQILRDLGIQSIRVLATRERQYMGLSGFGVEILATERL</sequence>
<evidence type="ECO:0000313" key="17">
    <source>
        <dbReference type="Proteomes" id="UP000295783"/>
    </source>
</evidence>
<evidence type="ECO:0000256" key="4">
    <source>
        <dbReference type="ARBA" id="ARBA00004904"/>
    </source>
</evidence>
<dbReference type="Gene3D" id="3.90.870.10">
    <property type="entry name" value="DHBP synthase"/>
    <property type="match status" value="1"/>
</dbReference>
<dbReference type="GO" id="GO:0008686">
    <property type="term" value="F:3,4-dihydroxy-2-butanone-4-phosphate synthase activity"/>
    <property type="evidence" value="ECO:0007669"/>
    <property type="project" value="UniProtKB-UniRule"/>
</dbReference>
<accession>A0A4R6WK11</accession>
<dbReference type="Pfam" id="PF00925">
    <property type="entry name" value="GTP_cyclohydro2"/>
    <property type="match status" value="1"/>
</dbReference>
<feature type="binding site" evidence="14">
    <location>
        <begin position="37"/>
        <end position="38"/>
    </location>
    <ligand>
        <name>D-ribulose 5-phosphate</name>
        <dbReference type="ChEBI" id="CHEBI:58121"/>
    </ligand>
</feature>
<evidence type="ECO:0000256" key="10">
    <source>
        <dbReference type="ARBA" id="ARBA00022723"/>
    </source>
</evidence>
<dbReference type="Proteomes" id="UP000295783">
    <property type="component" value="Unassembled WGS sequence"/>
</dbReference>
<dbReference type="EMBL" id="SNYW01000012">
    <property type="protein sequence ID" value="TDQ78978.1"/>
    <property type="molecule type" value="Genomic_DNA"/>
</dbReference>
<feature type="site" description="Essential for catalytic activity" evidence="14">
    <location>
        <position position="136"/>
    </location>
</feature>
<keyword evidence="16" id="KW-0378">Hydrolase</keyword>
<comment type="cofactor">
    <cofactor evidence="14">
        <name>Mg(2+)</name>
        <dbReference type="ChEBI" id="CHEBI:18420"/>
    </cofactor>
    <cofactor evidence="14">
        <name>Mn(2+)</name>
        <dbReference type="ChEBI" id="CHEBI:29035"/>
    </cofactor>
    <text evidence="14">Binds 2 divalent metal cations per subunit. Magnesium or manganese.</text>
</comment>
<evidence type="ECO:0000256" key="14">
    <source>
        <dbReference type="HAMAP-Rule" id="MF_00180"/>
    </source>
</evidence>
<evidence type="ECO:0000256" key="5">
    <source>
        <dbReference type="ARBA" id="ARBA00005520"/>
    </source>
</evidence>
<comment type="cofactor">
    <cofactor evidence="2">
        <name>Mn(2+)</name>
        <dbReference type="ChEBI" id="CHEBI:29035"/>
    </cofactor>
</comment>
<dbReference type="InterPro" id="IPR036144">
    <property type="entry name" value="RibA-like_sf"/>
</dbReference>
<dbReference type="AlphaFoldDB" id="A0A4R6WK11"/>
<feature type="binding site" evidence="14">
    <location>
        <position position="38"/>
    </location>
    <ligand>
        <name>Mg(2+)</name>
        <dbReference type="ChEBI" id="CHEBI:18420"/>
        <label>1</label>
    </ligand>
</feature>
<dbReference type="InterPro" id="IPR000422">
    <property type="entry name" value="DHBP_synthase_RibB"/>
</dbReference>
<keyword evidence="13 14" id="KW-0456">Lyase</keyword>
<comment type="similarity">
    <text evidence="6">In the C-terminal section; belongs to the GTP cyclohydrolase II family.</text>
</comment>
<dbReference type="GO" id="GO:0000287">
    <property type="term" value="F:magnesium ion binding"/>
    <property type="evidence" value="ECO:0007669"/>
    <property type="project" value="UniProtKB-UniRule"/>
</dbReference>
<evidence type="ECO:0000259" key="15">
    <source>
        <dbReference type="Pfam" id="PF00925"/>
    </source>
</evidence>
<keyword evidence="9 14" id="KW-0686">Riboflavin biosynthesis</keyword>
<evidence type="ECO:0000256" key="1">
    <source>
        <dbReference type="ARBA" id="ARBA00000141"/>
    </source>
</evidence>